<dbReference type="PANTHER" id="PTHR43283">
    <property type="entry name" value="BETA-LACTAMASE-RELATED"/>
    <property type="match status" value="1"/>
</dbReference>
<feature type="domain" description="Beta-lactamase-related" evidence="1">
    <location>
        <begin position="103"/>
        <end position="381"/>
    </location>
</feature>
<protein>
    <submittedName>
        <fullName evidence="2">Serine hydrolase</fullName>
    </submittedName>
</protein>
<dbReference type="InterPro" id="IPR050789">
    <property type="entry name" value="Diverse_Enzym_Activities"/>
</dbReference>
<name>A0A942DWY7_9HYPH</name>
<comment type="caution">
    <text evidence="2">The sequence shown here is derived from an EMBL/GenBank/DDBJ whole genome shotgun (WGS) entry which is preliminary data.</text>
</comment>
<reference evidence="2" key="1">
    <citation type="submission" date="2021-04" db="EMBL/GenBank/DDBJ databases">
        <title>Pseudaminobacter soli sp. nov., isolated from paddy soil contaminated by heavy metals.</title>
        <authorList>
            <person name="Zhang K."/>
        </authorList>
    </citation>
    <scope>NUCLEOTIDE SEQUENCE</scope>
    <source>
        <strain evidence="2">19-2017</strain>
    </source>
</reference>
<evidence type="ECO:0000313" key="2">
    <source>
        <dbReference type="EMBL" id="MBS3649109.1"/>
    </source>
</evidence>
<dbReference type="GO" id="GO:0016787">
    <property type="term" value="F:hydrolase activity"/>
    <property type="evidence" value="ECO:0007669"/>
    <property type="project" value="UniProtKB-KW"/>
</dbReference>
<sequence>MIQSAFKNRYAFDRSEVTLGNWRTRPYSSWSFQNVSEMVPSADMSTGITIEEETIEDLKPLLGRSVNVGVGQESVAEFLNRSNTDILLLMKSGQFVGEYVAPTADPAAPHIIFSISKSLTAILAGVLQDEGLLDPEQLVTRYIPEAAGTAYADATVQQVLDMRFSLDFVEAYLDPDSDFARYRRAMLWNPIRPEEGQESLREVILSLPRGEGPHGGPFRYYSPLSDLLGIIVERASGQRYADLFREKLWTPLRGHGRCNVTVDREGVARAAGGVSMTARDLARIGEMMRNGGMAGSRAIVSERWVRDTLRGGDKAAWKAGDFHTLLKDGSYRNKWYQSGLDNGAFMAIGIHGQWLYVDPSREVVIVRFSSQDLPADDALDQQTLRFFDFISKTI</sequence>
<dbReference type="PANTHER" id="PTHR43283:SF7">
    <property type="entry name" value="BETA-LACTAMASE-RELATED DOMAIN-CONTAINING PROTEIN"/>
    <property type="match status" value="1"/>
</dbReference>
<accession>A0A942DWY7</accession>
<dbReference type="EMBL" id="JAGWCR010000005">
    <property type="protein sequence ID" value="MBS3649109.1"/>
    <property type="molecule type" value="Genomic_DNA"/>
</dbReference>
<dbReference type="InterPro" id="IPR012338">
    <property type="entry name" value="Beta-lactam/transpept-like"/>
</dbReference>
<evidence type="ECO:0000313" key="3">
    <source>
        <dbReference type="Proteomes" id="UP000680348"/>
    </source>
</evidence>
<proteinExistence type="predicted"/>
<keyword evidence="3" id="KW-1185">Reference proteome</keyword>
<evidence type="ECO:0000259" key="1">
    <source>
        <dbReference type="Pfam" id="PF00144"/>
    </source>
</evidence>
<gene>
    <name evidence="2" type="ORF">KEU06_10870</name>
</gene>
<dbReference type="Pfam" id="PF00144">
    <property type="entry name" value="Beta-lactamase"/>
    <property type="match status" value="1"/>
</dbReference>
<dbReference type="Proteomes" id="UP000680348">
    <property type="component" value="Unassembled WGS sequence"/>
</dbReference>
<dbReference type="InterPro" id="IPR001466">
    <property type="entry name" value="Beta-lactam-related"/>
</dbReference>
<dbReference type="Gene3D" id="3.40.710.10">
    <property type="entry name" value="DD-peptidase/beta-lactamase superfamily"/>
    <property type="match status" value="1"/>
</dbReference>
<dbReference type="RefSeq" id="WP_188254677.1">
    <property type="nucleotide sequence ID" value="NZ_JABVCF010000005.1"/>
</dbReference>
<dbReference type="AlphaFoldDB" id="A0A942DWY7"/>
<dbReference type="SUPFAM" id="SSF56601">
    <property type="entry name" value="beta-lactamase/transpeptidase-like"/>
    <property type="match status" value="1"/>
</dbReference>
<organism evidence="2 3">
    <name type="scientific">Pseudaminobacter soli</name>
    <name type="common">ex Zhang et al. 2022</name>
    <dbReference type="NCBI Taxonomy" id="2831468"/>
    <lineage>
        <taxon>Bacteria</taxon>
        <taxon>Pseudomonadati</taxon>
        <taxon>Pseudomonadota</taxon>
        <taxon>Alphaproteobacteria</taxon>
        <taxon>Hyphomicrobiales</taxon>
        <taxon>Phyllobacteriaceae</taxon>
        <taxon>Pseudaminobacter</taxon>
    </lineage>
</organism>
<keyword evidence="2" id="KW-0378">Hydrolase</keyword>